<feature type="domain" description="Cyclic nucleotide-binding" evidence="1">
    <location>
        <begin position="36"/>
        <end position="125"/>
    </location>
</feature>
<dbReference type="InterPro" id="IPR014710">
    <property type="entry name" value="RmlC-like_jellyroll"/>
</dbReference>
<dbReference type="SUPFAM" id="SSF51206">
    <property type="entry name" value="cAMP-binding domain-like"/>
    <property type="match status" value="1"/>
</dbReference>
<dbReference type="Pfam" id="PF00027">
    <property type="entry name" value="cNMP_binding"/>
    <property type="match status" value="1"/>
</dbReference>
<dbReference type="Proteomes" id="UP000030111">
    <property type="component" value="Unassembled WGS sequence"/>
</dbReference>
<evidence type="ECO:0000313" key="3">
    <source>
        <dbReference type="Proteomes" id="UP000030111"/>
    </source>
</evidence>
<dbReference type="EMBL" id="JRLY01000014">
    <property type="protein sequence ID" value="KGO91836.1"/>
    <property type="molecule type" value="Genomic_DNA"/>
</dbReference>
<keyword evidence="3" id="KW-1185">Reference proteome</keyword>
<dbReference type="eggNOG" id="COG0664">
    <property type="taxonomic scope" value="Bacteria"/>
</dbReference>
<protein>
    <submittedName>
        <fullName evidence="2">Crp/Fnr family transcriptional regulator</fullName>
    </submittedName>
</protein>
<evidence type="ECO:0000259" key="1">
    <source>
        <dbReference type="Pfam" id="PF00027"/>
    </source>
</evidence>
<organism evidence="2 3">
    <name type="scientific">Flavobacterium subsaxonicum WB 4.1-42 = DSM 21790</name>
    <dbReference type="NCBI Taxonomy" id="1121898"/>
    <lineage>
        <taxon>Bacteria</taxon>
        <taxon>Pseudomonadati</taxon>
        <taxon>Bacteroidota</taxon>
        <taxon>Flavobacteriia</taxon>
        <taxon>Flavobacteriales</taxon>
        <taxon>Flavobacteriaceae</taxon>
        <taxon>Flavobacterium</taxon>
    </lineage>
</organism>
<gene>
    <name evidence="2" type="ORF">Q766_15430</name>
</gene>
<accession>A0A0A2MJS4</accession>
<sequence length="202" mass="23155">MTEGQIFALPFFEFVSQDLPMDIDMIALIAGHCKPVAFKKGCRLLETGADGKYIYFIVSGQGISYFTDYNGKTTTWFFHFNTPEASVKNVFAVDYKSFLSGAPATISIETLTDVTALRFSRDDVHFLTYNCALFEKWMRLVNERAFIMIYDRLSTLLTLSATDRYKKFLADEPHLLNMFSNYYIASYLDVAPQSLSRIRKNI</sequence>
<dbReference type="AlphaFoldDB" id="A0A0A2MJS4"/>
<dbReference type="Gene3D" id="2.60.120.10">
    <property type="entry name" value="Jelly Rolls"/>
    <property type="match status" value="1"/>
</dbReference>
<comment type="caution">
    <text evidence="2">The sequence shown here is derived from an EMBL/GenBank/DDBJ whole genome shotgun (WGS) entry which is preliminary data.</text>
</comment>
<dbReference type="InterPro" id="IPR000595">
    <property type="entry name" value="cNMP-bd_dom"/>
</dbReference>
<dbReference type="STRING" id="1121898.GCA_000422725_00082"/>
<reference evidence="2 3" key="1">
    <citation type="submission" date="2013-09" db="EMBL/GenBank/DDBJ databases">
        <authorList>
            <person name="Zeng Z."/>
            <person name="Chen C."/>
        </authorList>
    </citation>
    <scope>NUCLEOTIDE SEQUENCE [LARGE SCALE GENOMIC DNA]</scope>
    <source>
        <strain evidence="2 3">WB 4.1-42</strain>
    </source>
</reference>
<dbReference type="CDD" id="cd00038">
    <property type="entry name" value="CAP_ED"/>
    <property type="match status" value="1"/>
</dbReference>
<name>A0A0A2MJS4_9FLAO</name>
<proteinExistence type="predicted"/>
<evidence type="ECO:0000313" key="2">
    <source>
        <dbReference type="EMBL" id="KGO91836.1"/>
    </source>
</evidence>
<dbReference type="InterPro" id="IPR018490">
    <property type="entry name" value="cNMP-bd_dom_sf"/>
</dbReference>